<evidence type="ECO:0000256" key="1">
    <source>
        <dbReference type="SAM" id="Coils"/>
    </source>
</evidence>
<keyword evidence="3" id="KW-1185">Reference proteome</keyword>
<dbReference type="EMBL" id="LR899014">
    <property type="protein sequence ID" value="CAD7092456.1"/>
    <property type="molecule type" value="Genomic_DNA"/>
</dbReference>
<dbReference type="AlphaFoldDB" id="A0A7R8V424"/>
<evidence type="ECO:0000313" key="3">
    <source>
        <dbReference type="Proteomes" id="UP000594454"/>
    </source>
</evidence>
<reference evidence="2 3" key="1">
    <citation type="submission" date="2020-11" db="EMBL/GenBank/DDBJ databases">
        <authorList>
            <person name="Wallbank WR R."/>
            <person name="Pardo Diaz C."/>
            <person name="Kozak K."/>
            <person name="Martin S."/>
            <person name="Jiggins C."/>
            <person name="Moest M."/>
            <person name="Warren A I."/>
            <person name="Generalovic N T."/>
            <person name="Byers J.R.P. K."/>
            <person name="Montejo-Kovacevich G."/>
            <person name="Yen C E."/>
        </authorList>
    </citation>
    <scope>NUCLEOTIDE SEQUENCE [LARGE SCALE GENOMIC DNA]</scope>
</reference>
<keyword evidence="1" id="KW-0175">Coiled coil</keyword>
<organism evidence="2 3">
    <name type="scientific">Hermetia illucens</name>
    <name type="common">Black soldier fly</name>
    <dbReference type="NCBI Taxonomy" id="343691"/>
    <lineage>
        <taxon>Eukaryota</taxon>
        <taxon>Metazoa</taxon>
        <taxon>Ecdysozoa</taxon>
        <taxon>Arthropoda</taxon>
        <taxon>Hexapoda</taxon>
        <taxon>Insecta</taxon>
        <taxon>Pterygota</taxon>
        <taxon>Neoptera</taxon>
        <taxon>Endopterygota</taxon>
        <taxon>Diptera</taxon>
        <taxon>Brachycera</taxon>
        <taxon>Stratiomyomorpha</taxon>
        <taxon>Stratiomyidae</taxon>
        <taxon>Hermetiinae</taxon>
        <taxon>Hermetia</taxon>
    </lineage>
</organism>
<protein>
    <submittedName>
        <fullName evidence="2">Uncharacterized protein</fullName>
    </submittedName>
</protein>
<gene>
    <name evidence="2" type="ORF">HERILL_LOCUS14815</name>
</gene>
<accession>A0A7R8V424</accession>
<proteinExistence type="predicted"/>
<dbReference type="InParanoid" id="A0A7R8V424"/>
<evidence type="ECO:0000313" key="2">
    <source>
        <dbReference type="EMBL" id="CAD7092456.1"/>
    </source>
</evidence>
<feature type="coiled-coil region" evidence="1">
    <location>
        <begin position="200"/>
        <end position="227"/>
    </location>
</feature>
<dbReference type="Proteomes" id="UP000594454">
    <property type="component" value="Chromosome 6"/>
</dbReference>
<name>A0A7R8V424_HERIL</name>
<sequence>MLKLATLENIIEQSDSVCLQLPLSIGNSEKSSPNAPANPDYDYVTSILLSIESHFRLLVWEIATVRSISMFNTAIEKLGEQVRERQALEKTVVRKDLERILKFRQRSLHVLVKMIFYERFLQNKAEVETHNYAIESRLVKNRLNVAVESAIQKAGNKENAYFDEISHYELLLRKEKNFRNYLEANKTRISFLENEIDYWTERYDTEMESIETKKHETEDQIDKIIKKIIFHKDLFEKRQVELANERASHAIKVI</sequence>